<feature type="compositionally biased region" description="Basic and acidic residues" evidence="1">
    <location>
        <begin position="216"/>
        <end position="236"/>
    </location>
</feature>
<name>A0A388K9D6_CHABU</name>
<organism evidence="2 3">
    <name type="scientific">Chara braunii</name>
    <name type="common">Braun's stonewort</name>
    <dbReference type="NCBI Taxonomy" id="69332"/>
    <lineage>
        <taxon>Eukaryota</taxon>
        <taxon>Viridiplantae</taxon>
        <taxon>Streptophyta</taxon>
        <taxon>Charophyceae</taxon>
        <taxon>Charales</taxon>
        <taxon>Characeae</taxon>
        <taxon>Chara</taxon>
    </lineage>
</organism>
<feature type="compositionally biased region" description="Low complexity" evidence="1">
    <location>
        <begin position="1"/>
        <end position="11"/>
    </location>
</feature>
<evidence type="ECO:0000313" key="2">
    <source>
        <dbReference type="EMBL" id="GBG66660.1"/>
    </source>
</evidence>
<reference evidence="2 3" key="1">
    <citation type="journal article" date="2018" name="Cell">
        <title>The Chara Genome: Secondary Complexity and Implications for Plant Terrestrialization.</title>
        <authorList>
            <person name="Nishiyama T."/>
            <person name="Sakayama H."/>
            <person name="Vries J.D."/>
            <person name="Buschmann H."/>
            <person name="Saint-Marcoux D."/>
            <person name="Ullrich K.K."/>
            <person name="Haas F.B."/>
            <person name="Vanderstraeten L."/>
            <person name="Becker D."/>
            <person name="Lang D."/>
            <person name="Vosolsobe S."/>
            <person name="Rombauts S."/>
            <person name="Wilhelmsson P.K.I."/>
            <person name="Janitza P."/>
            <person name="Kern R."/>
            <person name="Heyl A."/>
            <person name="Rumpler F."/>
            <person name="Villalobos L.I.A.C."/>
            <person name="Clay J.M."/>
            <person name="Skokan R."/>
            <person name="Toyoda A."/>
            <person name="Suzuki Y."/>
            <person name="Kagoshima H."/>
            <person name="Schijlen E."/>
            <person name="Tajeshwar N."/>
            <person name="Catarino B."/>
            <person name="Hetherington A.J."/>
            <person name="Saltykova A."/>
            <person name="Bonnot C."/>
            <person name="Breuninger H."/>
            <person name="Symeonidi A."/>
            <person name="Radhakrishnan G.V."/>
            <person name="Van Nieuwerburgh F."/>
            <person name="Deforce D."/>
            <person name="Chang C."/>
            <person name="Karol K.G."/>
            <person name="Hedrich R."/>
            <person name="Ulvskov P."/>
            <person name="Glockner G."/>
            <person name="Delwiche C.F."/>
            <person name="Petrasek J."/>
            <person name="Van de Peer Y."/>
            <person name="Friml J."/>
            <person name="Beilby M."/>
            <person name="Dolan L."/>
            <person name="Kohara Y."/>
            <person name="Sugano S."/>
            <person name="Fujiyama A."/>
            <person name="Delaux P.-M."/>
            <person name="Quint M."/>
            <person name="TheiBen G."/>
            <person name="Hagemann M."/>
            <person name="Harholt J."/>
            <person name="Dunand C."/>
            <person name="Zachgo S."/>
            <person name="Langdale J."/>
            <person name="Maumus F."/>
            <person name="Straeten D.V.D."/>
            <person name="Gould S.B."/>
            <person name="Rensing S.A."/>
        </authorList>
    </citation>
    <scope>NUCLEOTIDE SEQUENCE [LARGE SCALE GENOMIC DNA]</scope>
    <source>
        <strain evidence="2 3">S276</strain>
    </source>
</reference>
<protein>
    <submittedName>
        <fullName evidence="2">Uncharacterized protein</fullName>
    </submittedName>
</protein>
<feature type="region of interest" description="Disordered" evidence="1">
    <location>
        <begin position="192"/>
        <end position="244"/>
    </location>
</feature>
<dbReference type="EMBL" id="BFEA01000077">
    <property type="protein sequence ID" value="GBG66660.1"/>
    <property type="molecule type" value="Genomic_DNA"/>
</dbReference>
<keyword evidence="3" id="KW-1185">Reference proteome</keyword>
<feature type="compositionally biased region" description="Basic and acidic residues" evidence="1">
    <location>
        <begin position="192"/>
        <end position="209"/>
    </location>
</feature>
<sequence length="244" mass="25956">MARRVMMSSLRGSGGGDRRTERRTAAAAAAIPTLSTSTQGGKRAGEVVPSALVTATSKEKTKGKAMAKKGGRSRGSVIGGMDACESEGAERDEREKEGVWVVEDPCSLAQHGESIEEPAEMAAQPARHRPGPETEAAEMGSSCLYVMARAEKSAPQCADLECGGERQMTQKKIAMEGRKAVVAYTPVKKARVHSEATGRDGAKGDDRITWENVQGKGEENEEKLTRKGGEARRELSEAPSTPQV</sequence>
<feature type="compositionally biased region" description="Basic residues" evidence="1">
    <location>
        <begin position="63"/>
        <end position="72"/>
    </location>
</feature>
<dbReference type="Gramene" id="GBG66660">
    <property type="protein sequence ID" value="GBG66660"/>
    <property type="gene ID" value="CBR_g66795"/>
</dbReference>
<gene>
    <name evidence="2" type="ORF">CBR_g66795</name>
</gene>
<proteinExistence type="predicted"/>
<dbReference type="AlphaFoldDB" id="A0A388K9D6"/>
<evidence type="ECO:0000313" key="3">
    <source>
        <dbReference type="Proteomes" id="UP000265515"/>
    </source>
</evidence>
<evidence type="ECO:0000256" key="1">
    <source>
        <dbReference type="SAM" id="MobiDB-lite"/>
    </source>
</evidence>
<feature type="compositionally biased region" description="Basic and acidic residues" evidence="1">
    <location>
        <begin position="88"/>
        <end position="98"/>
    </location>
</feature>
<accession>A0A388K9D6</accession>
<feature type="compositionally biased region" description="Low complexity" evidence="1">
    <location>
        <begin position="25"/>
        <end position="38"/>
    </location>
</feature>
<feature type="region of interest" description="Disordered" evidence="1">
    <location>
        <begin position="1"/>
        <end position="99"/>
    </location>
</feature>
<comment type="caution">
    <text evidence="2">The sequence shown here is derived from an EMBL/GenBank/DDBJ whole genome shotgun (WGS) entry which is preliminary data.</text>
</comment>
<dbReference type="Proteomes" id="UP000265515">
    <property type="component" value="Unassembled WGS sequence"/>
</dbReference>